<evidence type="ECO:0000256" key="9">
    <source>
        <dbReference type="RuleBase" id="RU004335"/>
    </source>
</evidence>
<name>A0AAD7LRF0_QUISA</name>
<dbReference type="FunFam" id="3.20.20.80:FF:000005">
    <property type="entry name" value="Glucan endo-1,3-beta-glucosidase 14"/>
    <property type="match status" value="1"/>
</dbReference>
<dbReference type="SUPFAM" id="SSF51445">
    <property type="entry name" value="(Trans)glycosidases"/>
    <property type="match status" value="1"/>
</dbReference>
<accession>A0AAD7LRF0</accession>
<dbReference type="EC" id="3.2.1.39" evidence="3"/>
<evidence type="ECO:0000313" key="10">
    <source>
        <dbReference type="EMBL" id="KAJ7962853.1"/>
    </source>
</evidence>
<evidence type="ECO:0000256" key="6">
    <source>
        <dbReference type="ARBA" id="ARBA00023295"/>
    </source>
</evidence>
<dbReference type="GO" id="GO:0042973">
    <property type="term" value="F:glucan endo-1,3-beta-D-glucosidase activity"/>
    <property type="evidence" value="ECO:0007669"/>
    <property type="project" value="UniProtKB-EC"/>
</dbReference>
<evidence type="ECO:0000256" key="7">
    <source>
        <dbReference type="ARBA" id="ARBA00033335"/>
    </source>
</evidence>
<evidence type="ECO:0000256" key="2">
    <source>
        <dbReference type="ARBA" id="ARBA00008773"/>
    </source>
</evidence>
<dbReference type="KEGG" id="qsa:O6P43_018022"/>
<dbReference type="GO" id="GO:0005975">
    <property type="term" value="P:carbohydrate metabolic process"/>
    <property type="evidence" value="ECO:0007669"/>
    <property type="project" value="InterPro"/>
</dbReference>
<dbReference type="Proteomes" id="UP001163823">
    <property type="component" value="Chromosome 7"/>
</dbReference>
<evidence type="ECO:0000256" key="3">
    <source>
        <dbReference type="ARBA" id="ARBA00012780"/>
    </source>
</evidence>
<dbReference type="EMBL" id="JARAOO010000007">
    <property type="protein sequence ID" value="KAJ7962853.1"/>
    <property type="molecule type" value="Genomic_DNA"/>
</dbReference>
<comment type="catalytic activity">
    <reaction evidence="1">
        <text>Hydrolysis of (1-&gt;3)-beta-D-glucosidic linkages in (1-&gt;3)-beta-D-glucans.</text>
        <dbReference type="EC" id="3.2.1.39"/>
    </reaction>
</comment>
<dbReference type="InterPro" id="IPR017853">
    <property type="entry name" value="GH"/>
</dbReference>
<dbReference type="InterPro" id="IPR044965">
    <property type="entry name" value="Glyco_hydro_17_plant"/>
</dbReference>
<reference evidence="10" key="1">
    <citation type="journal article" date="2023" name="Science">
        <title>Elucidation of the pathway for biosynthesis of saponin adjuvants from the soapbark tree.</title>
        <authorList>
            <person name="Reed J."/>
            <person name="Orme A."/>
            <person name="El-Demerdash A."/>
            <person name="Owen C."/>
            <person name="Martin L.B.B."/>
            <person name="Misra R.C."/>
            <person name="Kikuchi S."/>
            <person name="Rejzek M."/>
            <person name="Martin A.C."/>
            <person name="Harkess A."/>
            <person name="Leebens-Mack J."/>
            <person name="Louveau T."/>
            <person name="Stephenson M.J."/>
            <person name="Osbourn A."/>
        </authorList>
    </citation>
    <scope>NUCLEOTIDE SEQUENCE</scope>
    <source>
        <strain evidence="10">S10</strain>
    </source>
</reference>
<dbReference type="PANTHER" id="PTHR32227">
    <property type="entry name" value="GLUCAN ENDO-1,3-BETA-GLUCOSIDASE BG1-RELATED-RELATED"/>
    <property type="match status" value="1"/>
</dbReference>
<comment type="similarity">
    <text evidence="2 9">Belongs to the glycosyl hydrolase 17 family.</text>
</comment>
<evidence type="ECO:0000256" key="1">
    <source>
        <dbReference type="ARBA" id="ARBA00000382"/>
    </source>
</evidence>
<dbReference type="AlphaFoldDB" id="A0AAD7LRF0"/>
<comment type="caution">
    <text evidence="10">The sequence shown here is derived from an EMBL/GenBank/DDBJ whole genome shotgun (WGS) entry which is preliminary data.</text>
</comment>
<protein>
    <recommendedName>
        <fullName evidence="3">glucan endo-1,3-beta-D-glucosidase</fullName>
        <ecNumber evidence="3">3.2.1.39</ecNumber>
    </recommendedName>
    <alternativeName>
        <fullName evidence="7">(1-&gt;3)-beta-glucan endohydrolase</fullName>
    </alternativeName>
    <alternativeName>
        <fullName evidence="8">Beta-1,3-endoglucanase</fullName>
    </alternativeName>
</protein>
<keyword evidence="6" id="KW-0326">Glycosidase</keyword>
<keyword evidence="5" id="KW-0378">Hydrolase</keyword>
<dbReference type="Gene3D" id="3.20.20.80">
    <property type="entry name" value="Glycosidases"/>
    <property type="match status" value="1"/>
</dbReference>
<evidence type="ECO:0000256" key="5">
    <source>
        <dbReference type="ARBA" id="ARBA00022801"/>
    </source>
</evidence>
<keyword evidence="11" id="KW-1185">Reference proteome</keyword>
<gene>
    <name evidence="10" type="ORF">O6P43_018022</name>
</gene>
<sequence length="398" mass="44206">MECSLILNTLRQQMVFSSFFLWLLLIFTVVFPSGFLTAQAFTGTYGVNYGRIADNLPPPESVVTLLKAAKIKNIRIYDADKQVLTAFKGSGIEIVVGLGNEYLKDISIGEERAMDWVKENVQPFLPGTHIRGIAVGNEILGSGDMELWEVLVPAVKNVYSALDRLDLTHDIEVSSPHSEAVFANSFPPSSCNFREDIAPFMKPLLQFFSQIGSPFYINAYPFLAYKNEPEHIDLNYALFKKNAGIYDAKTKLHYDNMFDAQVDAAYAALDKAGFSKMQVIVSETGWASRGDQNEAGATEKNARTYNKNMRKRLLKKKGTPYRPKIPVKAYIFALFNENLKPGPTSERNFGLFKPDGSIAYDIGFTGLRPSSATSSFVTSSYQLVLSSCAATLLLILTL</sequence>
<organism evidence="10 11">
    <name type="scientific">Quillaja saponaria</name>
    <name type="common">Soap bark tree</name>
    <dbReference type="NCBI Taxonomy" id="32244"/>
    <lineage>
        <taxon>Eukaryota</taxon>
        <taxon>Viridiplantae</taxon>
        <taxon>Streptophyta</taxon>
        <taxon>Embryophyta</taxon>
        <taxon>Tracheophyta</taxon>
        <taxon>Spermatophyta</taxon>
        <taxon>Magnoliopsida</taxon>
        <taxon>eudicotyledons</taxon>
        <taxon>Gunneridae</taxon>
        <taxon>Pentapetalae</taxon>
        <taxon>rosids</taxon>
        <taxon>fabids</taxon>
        <taxon>Fabales</taxon>
        <taxon>Quillajaceae</taxon>
        <taxon>Quillaja</taxon>
    </lineage>
</organism>
<keyword evidence="4" id="KW-0732">Signal</keyword>
<dbReference type="Pfam" id="PF00332">
    <property type="entry name" value="Glyco_hydro_17"/>
    <property type="match status" value="1"/>
</dbReference>
<dbReference type="InterPro" id="IPR000490">
    <property type="entry name" value="Glyco_hydro_17"/>
</dbReference>
<proteinExistence type="inferred from homology"/>
<evidence type="ECO:0000256" key="4">
    <source>
        <dbReference type="ARBA" id="ARBA00022729"/>
    </source>
</evidence>
<evidence type="ECO:0000256" key="8">
    <source>
        <dbReference type="ARBA" id="ARBA00033417"/>
    </source>
</evidence>
<evidence type="ECO:0000313" key="11">
    <source>
        <dbReference type="Proteomes" id="UP001163823"/>
    </source>
</evidence>